<dbReference type="NCBIfam" id="TIGR01098">
    <property type="entry name" value="3A0109s03R"/>
    <property type="match status" value="1"/>
</dbReference>
<dbReference type="PANTHER" id="PTHR35841">
    <property type="entry name" value="PHOSPHONATES-BINDING PERIPLASMIC PROTEIN"/>
    <property type="match status" value="1"/>
</dbReference>
<gene>
    <name evidence="4" type="ORF">FB558_7724</name>
</gene>
<feature type="signal peptide" evidence="3">
    <location>
        <begin position="1"/>
        <end position="24"/>
    </location>
</feature>
<dbReference type="PROSITE" id="PS51257">
    <property type="entry name" value="PROKAR_LIPOPROTEIN"/>
    <property type="match status" value="1"/>
</dbReference>
<evidence type="ECO:0000313" key="5">
    <source>
        <dbReference type="Proteomes" id="UP000315677"/>
    </source>
</evidence>
<evidence type="ECO:0000256" key="3">
    <source>
        <dbReference type="SAM" id="SignalP"/>
    </source>
</evidence>
<dbReference type="GO" id="GO:0043190">
    <property type="term" value="C:ATP-binding cassette (ABC) transporter complex"/>
    <property type="evidence" value="ECO:0007669"/>
    <property type="project" value="InterPro"/>
</dbReference>
<dbReference type="PANTHER" id="PTHR35841:SF1">
    <property type="entry name" value="PHOSPHONATES-BINDING PERIPLASMIC PROTEIN"/>
    <property type="match status" value="1"/>
</dbReference>
<dbReference type="InterPro" id="IPR005770">
    <property type="entry name" value="PhnD"/>
</dbReference>
<dbReference type="CDD" id="cd01071">
    <property type="entry name" value="PBP2_PhnD_like"/>
    <property type="match status" value="1"/>
</dbReference>
<dbReference type="Gene3D" id="3.40.190.10">
    <property type="entry name" value="Periplasmic binding protein-like II"/>
    <property type="match status" value="2"/>
</dbReference>
<dbReference type="RefSeq" id="WP_142062860.1">
    <property type="nucleotide sequence ID" value="NZ_VFPA01000006.1"/>
</dbReference>
<organism evidence="4 5">
    <name type="scientific">Pseudonocardia kunmingensis</name>
    <dbReference type="NCBI Taxonomy" id="630975"/>
    <lineage>
        <taxon>Bacteria</taxon>
        <taxon>Bacillati</taxon>
        <taxon>Actinomycetota</taxon>
        <taxon>Actinomycetes</taxon>
        <taxon>Pseudonocardiales</taxon>
        <taxon>Pseudonocardiaceae</taxon>
        <taxon>Pseudonocardia</taxon>
    </lineage>
</organism>
<dbReference type="AlphaFoldDB" id="A0A543D161"/>
<dbReference type="GO" id="GO:0055085">
    <property type="term" value="P:transmembrane transport"/>
    <property type="evidence" value="ECO:0007669"/>
    <property type="project" value="InterPro"/>
</dbReference>
<evidence type="ECO:0000313" key="4">
    <source>
        <dbReference type="EMBL" id="TQM03075.1"/>
    </source>
</evidence>
<dbReference type="Pfam" id="PF12974">
    <property type="entry name" value="Phosphonate-bd"/>
    <property type="match status" value="1"/>
</dbReference>
<dbReference type="EMBL" id="VFPA01000006">
    <property type="protein sequence ID" value="TQM03075.1"/>
    <property type="molecule type" value="Genomic_DNA"/>
</dbReference>
<keyword evidence="5" id="KW-1185">Reference proteome</keyword>
<accession>A0A543D161</accession>
<protein>
    <submittedName>
        <fullName evidence="4">Phosphonate transport system substrate-binding protein</fullName>
    </submittedName>
</protein>
<comment type="caution">
    <text evidence="4">The sequence shown here is derived from an EMBL/GenBank/DDBJ whole genome shotgun (WGS) entry which is preliminary data.</text>
</comment>
<dbReference type="OrthoDB" id="9764656at2"/>
<name>A0A543D161_9PSEU</name>
<feature type="chain" id="PRO_5039684781" evidence="3">
    <location>
        <begin position="25"/>
        <end position="318"/>
    </location>
</feature>
<reference evidence="4 5" key="1">
    <citation type="submission" date="2019-06" db="EMBL/GenBank/DDBJ databases">
        <title>Sequencing the genomes of 1000 actinobacteria strains.</title>
        <authorList>
            <person name="Klenk H.-P."/>
        </authorList>
    </citation>
    <scope>NUCLEOTIDE SEQUENCE [LARGE SCALE GENOMIC DNA]</scope>
    <source>
        <strain evidence="4 5">DSM 45301</strain>
    </source>
</reference>
<sequence>MTPTLRRAAVAGTCAALFALTACGESAVESPDSSRPSGSAQTLVFAAVPSEESTSLQQSYASVIAMLERETGATVEFQNATDYAAVIEGMRAGQIDIATFGPFSYVLAKGQDPGITPVAASVDAPGEEPGYQSYGITAADSGITDLAGFAGRTVCFVDPNSTSGFLYPSAGLIEAGVDPAAGVTPVFAGGHDASALAVASGQCDAGFAYDTIVDTQLIETGQLQPRQLRTVWRSETIAGSPVALASDVDPQLRQTIADAFAQKANVDYLAANGFCASAAECETGEERGWGWVAVDDALYDGVRRVCDVTEAESCTSLD</sequence>
<keyword evidence="2 3" id="KW-0732">Signal</keyword>
<evidence type="ECO:0000256" key="1">
    <source>
        <dbReference type="ARBA" id="ARBA00007162"/>
    </source>
</evidence>
<comment type="similarity">
    <text evidence="1">Belongs to the phosphate/phosphite/phosphonate binding protein family.</text>
</comment>
<evidence type="ECO:0000256" key="2">
    <source>
        <dbReference type="ARBA" id="ARBA00022729"/>
    </source>
</evidence>
<proteinExistence type="inferred from homology"/>
<dbReference type="Proteomes" id="UP000315677">
    <property type="component" value="Unassembled WGS sequence"/>
</dbReference>
<dbReference type="SUPFAM" id="SSF53850">
    <property type="entry name" value="Periplasmic binding protein-like II"/>
    <property type="match status" value="1"/>
</dbReference>